<evidence type="ECO:0000256" key="9">
    <source>
        <dbReference type="SAM" id="Phobius"/>
    </source>
</evidence>
<feature type="transmembrane region" description="Helical" evidence="9">
    <location>
        <begin position="136"/>
        <end position="154"/>
    </location>
</feature>
<keyword evidence="6 9" id="KW-0472">Membrane</keyword>
<reference evidence="10 11" key="1">
    <citation type="submission" date="2020-10" db="EMBL/GenBank/DDBJ databases">
        <title>Plant Genome Project.</title>
        <authorList>
            <person name="Zhang R.-G."/>
        </authorList>
    </citation>
    <scope>NUCLEOTIDE SEQUENCE [LARGE SCALE GENOMIC DNA]</scope>
    <source>
        <strain evidence="10">FAFU-HL-1</strain>
        <tissue evidence="10">Leaf</tissue>
    </source>
</reference>
<gene>
    <name evidence="10" type="ORF">SADUNF_Sadunf19G0037500</name>
</gene>
<dbReference type="PANTHER" id="PTHR46739">
    <property type="entry name" value="AQUAPORIN SIP1-1"/>
    <property type="match status" value="1"/>
</dbReference>
<keyword evidence="3 8" id="KW-0812">Transmembrane</keyword>
<dbReference type="Proteomes" id="UP000657918">
    <property type="component" value="Unassembled WGS sequence"/>
</dbReference>
<evidence type="ECO:0000256" key="4">
    <source>
        <dbReference type="ARBA" id="ARBA00022737"/>
    </source>
</evidence>
<protein>
    <submittedName>
        <fullName evidence="10">Uncharacterized protein</fullName>
    </submittedName>
</protein>
<feature type="transmembrane region" description="Helical" evidence="9">
    <location>
        <begin position="193"/>
        <end position="210"/>
    </location>
</feature>
<comment type="similarity">
    <text evidence="7">Belongs to the MIP/aquaporin (TC 1.A.8) family. SIP (TC 1.A.8.10) subfamily.</text>
</comment>
<dbReference type="InterPro" id="IPR044222">
    <property type="entry name" value="SIP1-1/2-like"/>
</dbReference>
<evidence type="ECO:0000313" key="10">
    <source>
        <dbReference type="EMBL" id="KAF9661147.1"/>
    </source>
</evidence>
<dbReference type="GO" id="GO:0015250">
    <property type="term" value="F:water channel activity"/>
    <property type="evidence" value="ECO:0007669"/>
    <property type="project" value="InterPro"/>
</dbReference>
<keyword evidence="4" id="KW-0677">Repeat</keyword>
<dbReference type="InterPro" id="IPR000425">
    <property type="entry name" value="MIP"/>
</dbReference>
<feature type="transmembrane region" description="Helical" evidence="9">
    <location>
        <begin position="161"/>
        <end position="181"/>
    </location>
</feature>
<organism evidence="10 11">
    <name type="scientific">Salix dunnii</name>
    <dbReference type="NCBI Taxonomy" id="1413687"/>
    <lineage>
        <taxon>Eukaryota</taxon>
        <taxon>Viridiplantae</taxon>
        <taxon>Streptophyta</taxon>
        <taxon>Embryophyta</taxon>
        <taxon>Tracheophyta</taxon>
        <taxon>Spermatophyta</taxon>
        <taxon>Magnoliopsida</taxon>
        <taxon>eudicotyledons</taxon>
        <taxon>Gunneridae</taxon>
        <taxon>Pentapetalae</taxon>
        <taxon>rosids</taxon>
        <taxon>fabids</taxon>
        <taxon>Malpighiales</taxon>
        <taxon>Salicaceae</taxon>
        <taxon>Saliceae</taxon>
        <taxon>Salix</taxon>
    </lineage>
</organism>
<comment type="subcellular location">
    <subcellularLocation>
        <location evidence="1">Membrane</location>
        <topology evidence="1">Multi-pass membrane protein</topology>
    </subcellularLocation>
</comment>
<feature type="transmembrane region" description="Helical" evidence="9">
    <location>
        <begin position="12"/>
        <end position="35"/>
    </location>
</feature>
<dbReference type="SUPFAM" id="SSF81338">
    <property type="entry name" value="Aquaporin-like"/>
    <property type="match status" value="1"/>
</dbReference>
<evidence type="ECO:0000256" key="6">
    <source>
        <dbReference type="ARBA" id="ARBA00023136"/>
    </source>
</evidence>
<evidence type="ECO:0000256" key="7">
    <source>
        <dbReference type="ARBA" id="ARBA00024030"/>
    </source>
</evidence>
<dbReference type="GO" id="GO:0016020">
    <property type="term" value="C:membrane"/>
    <property type="evidence" value="ECO:0007669"/>
    <property type="project" value="UniProtKB-SubCell"/>
</dbReference>
<proteinExistence type="inferred from homology"/>
<comment type="caution">
    <text evidence="10">The sequence shown here is derived from an EMBL/GenBank/DDBJ whole genome shotgun (WGS) entry which is preliminary data.</text>
</comment>
<feature type="transmembrane region" description="Helical" evidence="9">
    <location>
        <begin position="41"/>
        <end position="62"/>
    </location>
</feature>
<dbReference type="EMBL" id="JADGMS010000019">
    <property type="protein sequence ID" value="KAF9661147.1"/>
    <property type="molecule type" value="Genomic_DNA"/>
</dbReference>
<sequence length="279" mass="29784">MGAIQAALGDAVLTFMWVFVSSMFGLFTNLVVTALGLQTLVWAPLVITTFIVFTFVFLFNLIGEALGGASFNPTGTASFYAAGVGGDTLFSMALKFPAQAAGAVGGALAIMEVMPVQYKHMLGGPTLQVDLHTGGLAEGVLTFLMSFAVLVIILRGPRNPLLQTLFLAIATITLVVSGSTYTGPSMNPANRRVGGICAAIVVSSSFFASVVSSHRTLTLSCHIVCNMETAFGWAYVNKWHNTWEQLYVYWICPFIGAILASWIFRVVFPPPAAPKQKKA</sequence>
<feature type="transmembrane region" description="Helical" evidence="9">
    <location>
        <begin position="247"/>
        <end position="268"/>
    </location>
</feature>
<keyword evidence="11" id="KW-1185">Reference proteome</keyword>
<dbReference type="Pfam" id="PF00230">
    <property type="entry name" value="MIP"/>
    <property type="match status" value="1"/>
</dbReference>
<dbReference type="OrthoDB" id="3222at2759"/>
<dbReference type="PANTHER" id="PTHR46739:SF3">
    <property type="entry name" value="AQUAPORIN SIP1-1"/>
    <property type="match status" value="1"/>
</dbReference>
<keyword evidence="2 8" id="KW-0813">Transport</keyword>
<evidence type="ECO:0000256" key="2">
    <source>
        <dbReference type="ARBA" id="ARBA00022448"/>
    </source>
</evidence>
<name>A0A835MCB6_9ROSI</name>
<evidence type="ECO:0000256" key="1">
    <source>
        <dbReference type="ARBA" id="ARBA00004141"/>
    </source>
</evidence>
<accession>A0A835MCB6</accession>
<dbReference type="InterPro" id="IPR023271">
    <property type="entry name" value="Aquaporin-like"/>
</dbReference>
<feature type="transmembrane region" description="Helical" evidence="9">
    <location>
        <begin position="96"/>
        <end position="116"/>
    </location>
</feature>
<keyword evidence="5 9" id="KW-1133">Transmembrane helix</keyword>
<evidence type="ECO:0000256" key="3">
    <source>
        <dbReference type="ARBA" id="ARBA00022692"/>
    </source>
</evidence>
<dbReference type="PRINTS" id="PR00783">
    <property type="entry name" value="MINTRINSICP"/>
</dbReference>
<dbReference type="Gene3D" id="1.20.1080.10">
    <property type="entry name" value="Glycerol uptake facilitator protein"/>
    <property type="match status" value="1"/>
</dbReference>
<evidence type="ECO:0000256" key="5">
    <source>
        <dbReference type="ARBA" id="ARBA00022989"/>
    </source>
</evidence>
<evidence type="ECO:0000313" key="11">
    <source>
        <dbReference type="Proteomes" id="UP000657918"/>
    </source>
</evidence>
<evidence type="ECO:0000256" key="8">
    <source>
        <dbReference type="RuleBase" id="RU000477"/>
    </source>
</evidence>
<dbReference type="AlphaFoldDB" id="A0A835MCB6"/>